<accession>A0A8H6C0B0</accession>
<dbReference type="InterPro" id="IPR035810">
    <property type="entry name" value="PEBP_euk"/>
</dbReference>
<dbReference type="SMR" id="A0A8H6C0B0"/>
<evidence type="ECO:0000256" key="1">
    <source>
        <dbReference type="ARBA" id="ARBA00007091"/>
    </source>
</evidence>
<gene>
    <name evidence="2" type="ORF">FOB64_003579</name>
</gene>
<dbReference type="PANTHER" id="PTHR11362">
    <property type="entry name" value="PHOSPHATIDYLETHANOLAMINE-BINDING PROTEIN"/>
    <property type="match status" value="1"/>
</dbReference>
<dbReference type="Gene3D" id="3.90.280.10">
    <property type="entry name" value="PEBP-like"/>
    <property type="match status" value="1"/>
</dbReference>
<sequence length="259" mass="29346">MFNRSIRISRSPLLRSRTILPRTFVTNTHRLSYRLKQRNPSTIFKQSAMTLITISQSLDEAYTKHKVIPEVVDQFDTQGLLSIEYGPTELVTLGNTLSVEGTQEVPKIQLTLNSPTEDGKIESISENDKFILVMTDPDAPSNSDHKWSEYLHWLVTDLKLPHTKNEDGEPEISHFIDVKEGRELVPYMGPGPPPKTGKHRYVFLLYKQDPNAGELTAPKDRPNWGTGVPSSGVKDWIEKNAPNSKLLSVNFFFAQNEDN</sequence>
<organism evidence="2 3">
    <name type="scientific">Candida albicans</name>
    <name type="common">Yeast</name>
    <dbReference type="NCBI Taxonomy" id="5476"/>
    <lineage>
        <taxon>Eukaryota</taxon>
        <taxon>Fungi</taxon>
        <taxon>Dikarya</taxon>
        <taxon>Ascomycota</taxon>
        <taxon>Saccharomycotina</taxon>
        <taxon>Pichiomycetes</taxon>
        <taxon>Debaryomycetaceae</taxon>
        <taxon>Candida/Lodderomyces clade</taxon>
        <taxon>Candida</taxon>
    </lineage>
</organism>
<dbReference type="GO" id="GO:0030162">
    <property type="term" value="P:regulation of proteolysis"/>
    <property type="evidence" value="ECO:0007669"/>
    <property type="project" value="TreeGrafter"/>
</dbReference>
<dbReference type="OMA" id="HIDKRTR"/>
<dbReference type="GO" id="GO:0046578">
    <property type="term" value="P:regulation of Ras protein signal transduction"/>
    <property type="evidence" value="ECO:0007669"/>
    <property type="project" value="TreeGrafter"/>
</dbReference>
<name>A0A8H6C0B0_CANAX</name>
<dbReference type="GO" id="GO:0030414">
    <property type="term" value="F:peptidase inhibitor activity"/>
    <property type="evidence" value="ECO:0007669"/>
    <property type="project" value="TreeGrafter"/>
</dbReference>
<evidence type="ECO:0000313" key="3">
    <source>
        <dbReference type="Proteomes" id="UP000536275"/>
    </source>
</evidence>
<dbReference type="CDD" id="cd00866">
    <property type="entry name" value="PEBP_euk"/>
    <property type="match status" value="1"/>
</dbReference>
<dbReference type="InterPro" id="IPR036610">
    <property type="entry name" value="PEBP-like_sf"/>
</dbReference>
<dbReference type="SUPFAM" id="SSF49777">
    <property type="entry name" value="PEBP-like"/>
    <property type="match status" value="1"/>
</dbReference>
<dbReference type="Pfam" id="PF01161">
    <property type="entry name" value="PBP"/>
    <property type="match status" value="1"/>
</dbReference>
<dbReference type="PROSITE" id="PS01220">
    <property type="entry name" value="PBP"/>
    <property type="match status" value="1"/>
</dbReference>
<dbReference type="InterPro" id="IPR001858">
    <property type="entry name" value="Phosphatidylethanolamine-bd_CS"/>
</dbReference>
<protein>
    <submittedName>
        <fullName evidence="2">Phosphatidylethanolamine-binding family protein</fullName>
    </submittedName>
</protein>
<dbReference type="AlphaFoldDB" id="A0A8H6C0B0"/>
<proteinExistence type="inferred from homology"/>
<dbReference type="EMBL" id="JABWAD010000049">
    <property type="protein sequence ID" value="KAF6068942.1"/>
    <property type="molecule type" value="Genomic_DNA"/>
</dbReference>
<comment type="similarity">
    <text evidence="1">Belongs to the phosphatidylethanolamine-binding protein family.</text>
</comment>
<comment type="caution">
    <text evidence="2">The sequence shown here is derived from an EMBL/GenBank/DDBJ whole genome shotgun (WGS) entry which is preliminary data.</text>
</comment>
<dbReference type="FunFam" id="3.90.280.10:FF:000009">
    <property type="entry name" value="Carboxypeptidase Y inhibitor"/>
    <property type="match status" value="1"/>
</dbReference>
<dbReference type="GO" id="GO:0005543">
    <property type="term" value="F:phospholipid binding"/>
    <property type="evidence" value="ECO:0007669"/>
    <property type="project" value="TreeGrafter"/>
</dbReference>
<dbReference type="PANTHER" id="PTHR11362:SF148">
    <property type="entry name" value="CARBOXYPEPTIDASE Y INHIBITOR"/>
    <property type="match status" value="1"/>
</dbReference>
<evidence type="ECO:0000313" key="2">
    <source>
        <dbReference type="EMBL" id="KAF6068942.1"/>
    </source>
</evidence>
<reference evidence="2 3" key="1">
    <citation type="submission" date="2020-03" db="EMBL/GenBank/DDBJ databases">
        <title>FDA dAtabase for Regulatory Grade micrObial Sequences (FDA-ARGOS): Supporting development and validation of Infectious Disease Dx tests.</title>
        <authorList>
            <person name="Campos J."/>
            <person name="Goldberg B."/>
            <person name="Tallon L."/>
            <person name="Sadzewicz L."/>
            <person name="Vavikolanu K."/>
            <person name="Mehta A."/>
            <person name="Aluvathingal J."/>
            <person name="Nadendla S."/>
            <person name="Nandy P."/>
            <person name="Geyer C."/>
            <person name="Yan Y."/>
            <person name="Sichtig H."/>
        </authorList>
    </citation>
    <scope>NUCLEOTIDE SEQUENCE [LARGE SCALE GENOMIC DNA]</scope>
    <source>
        <strain evidence="2 3">FDAARGOS_656</strain>
    </source>
</reference>
<dbReference type="InterPro" id="IPR008914">
    <property type="entry name" value="PEBP"/>
</dbReference>
<dbReference type="Proteomes" id="UP000536275">
    <property type="component" value="Unassembled WGS sequence"/>
</dbReference>